<proteinExistence type="predicted"/>
<feature type="region of interest" description="Disordered" evidence="1">
    <location>
        <begin position="67"/>
        <end position="88"/>
    </location>
</feature>
<organism evidence="2 3">
    <name type="scientific">Temnothorax longispinosus</name>
    <dbReference type="NCBI Taxonomy" id="300112"/>
    <lineage>
        <taxon>Eukaryota</taxon>
        <taxon>Metazoa</taxon>
        <taxon>Ecdysozoa</taxon>
        <taxon>Arthropoda</taxon>
        <taxon>Hexapoda</taxon>
        <taxon>Insecta</taxon>
        <taxon>Pterygota</taxon>
        <taxon>Neoptera</taxon>
        <taxon>Endopterygota</taxon>
        <taxon>Hymenoptera</taxon>
        <taxon>Apocrita</taxon>
        <taxon>Aculeata</taxon>
        <taxon>Formicoidea</taxon>
        <taxon>Formicidae</taxon>
        <taxon>Myrmicinae</taxon>
        <taxon>Temnothorax</taxon>
    </lineage>
</organism>
<evidence type="ECO:0000256" key="1">
    <source>
        <dbReference type="SAM" id="MobiDB-lite"/>
    </source>
</evidence>
<feature type="non-terminal residue" evidence="2">
    <location>
        <position position="1"/>
    </location>
</feature>
<sequence>ARRRRRVTARVSIRPPDKRLLDPDDPPPSRGSLTRDVMAPPRSTRRPSKQSSGVYFETWRRNHRQARVIGRNPAARRRQPAQRHAGSYRETQSINRAYTIHRARFTSCNHVRTKEFSTASKILHGPRGTKERSHLIHVISFYATKYYEKRTKKDNK</sequence>
<gene>
    <name evidence="2" type="ORF">DBV15_04756</name>
</gene>
<evidence type="ECO:0000313" key="2">
    <source>
        <dbReference type="EMBL" id="TGZ56018.1"/>
    </source>
</evidence>
<evidence type="ECO:0000313" key="3">
    <source>
        <dbReference type="Proteomes" id="UP000310200"/>
    </source>
</evidence>
<keyword evidence="3" id="KW-1185">Reference proteome</keyword>
<dbReference type="Proteomes" id="UP000310200">
    <property type="component" value="Unassembled WGS sequence"/>
</dbReference>
<comment type="caution">
    <text evidence="2">The sequence shown here is derived from an EMBL/GenBank/DDBJ whole genome shotgun (WGS) entry which is preliminary data.</text>
</comment>
<dbReference type="AlphaFoldDB" id="A0A4S2L5Z7"/>
<feature type="region of interest" description="Disordered" evidence="1">
    <location>
        <begin position="1"/>
        <end position="53"/>
    </location>
</feature>
<name>A0A4S2L5Z7_9HYME</name>
<protein>
    <submittedName>
        <fullName evidence="2">Uncharacterized protein</fullName>
    </submittedName>
</protein>
<reference evidence="2 3" key="1">
    <citation type="journal article" date="2019" name="Philos. Trans. R. Soc. Lond., B, Biol. Sci.">
        <title>Ant behaviour and brain gene expression of defending hosts depend on the ecological success of the intruding social parasite.</title>
        <authorList>
            <person name="Kaur R."/>
            <person name="Stoldt M."/>
            <person name="Jongepier E."/>
            <person name="Feldmeyer B."/>
            <person name="Menzel F."/>
            <person name="Bornberg-Bauer E."/>
            <person name="Foitzik S."/>
        </authorList>
    </citation>
    <scope>NUCLEOTIDE SEQUENCE [LARGE SCALE GENOMIC DNA]</scope>
    <source>
        <tissue evidence="2">Whole body</tissue>
    </source>
</reference>
<dbReference type="EMBL" id="QBLH01000376">
    <property type="protein sequence ID" value="TGZ56018.1"/>
    <property type="molecule type" value="Genomic_DNA"/>
</dbReference>
<accession>A0A4S2L5Z7</accession>